<evidence type="ECO:0000313" key="12">
    <source>
        <dbReference type="Proteomes" id="UP000214646"/>
    </source>
</evidence>
<dbReference type="GO" id="GO:0006826">
    <property type="term" value="P:iron ion transport"/>
    <property type="evidence" value="ECO:0007669"/>
    <property type="project" value="UniProtKB-KW"/>
</dbReference>
<dbReference type="InterPro" id="IPR003439">
    <property type="entry name" value="ABC_transporter-like_ATP-bd"/>
</dbReference>
<keyword evidence="3" id="KW-1003">Cell membrane</keyword>
<comment type="subcellular location">
    <subcellularLocation>
        <location evidence="1">Cell membrane</location>
        <topology evidence="1">Peripheral membrane protein</topology>
    </subcellularLocation>
</comment>
<comment type="caution">
    <text evidence="11">The sequence shown here is derived from an EMBL/GenBank/DDBJ whole genome shotgun (WGS) entry which is preliminary data.</text>
</comment>
<keyword evidence="12" id="KW-1185">Reference proteome</keyword>
<feature type="domain" description="ABC transporter" evidence="10">
    <location>
        <begin position="21"/>
        <end position="245"/>
    </location>
</feature>
<dbReference type="SMART" id="SM00382">
    <property type="entry name" value="AAA"/>
    <property type="match status" value="1"/>
</dbReference>
<dbReference type="InterPro" id="IPR051535">
    <property type="entry name" value="Siderophore_ABC-ATPase"/>
</dbReference>
<evidence type="ECO:0000256" key="9">
    <source>
        <dbReference type="ARBA" id="ARBA00023136"/>
    </source>
</evidence>
<dbReference type="OrthoDB" id="9784297at2"/>
<keyword evidence="4" id="KW-0410">Iron transport</keyword>
<keyword evidence="5" id="KW-0547">Nucleotide-binding</keyword>
<name>A0A225DPN2_9BACT</name>
<dbReference type="Gene3D" id="3.40.50.300">
    <property type="entry name" value="P-loop containing nucleotide triphosphate hydrolases"/>
    <property type="match status" value="2"/>
</dbReference>
<evidence type="ECO:0000313" key="11">
    <source>
        <dbReference type="EMBL" id="OWK38137.1"/>
    </source>
</evidence>
<dbReference type="GO" id="GO:0005524">
    <property type="term" value="F:ATP binding"/>
    <property type="evidence" value="ECO:0007669"/>
    <property type="project" value="UniProtKB-KW"/>
</dbReference>
<keyword evidence="7" id="KW-0408">Iron</keyword>
<evidence type="ECO:0000256" key="1">
    <source>
        <dbReference type="ARBA" id="ARBA00004202"/>
    </source>
</evidence>
<proteinExistence type="predicted"/>
<dbReference type="Proteomes" id="UP000214646">
    <property type="component" value="Unassembled WGS sequence"/>
</dbReference>
<keyword evidence="6 11" id="KW-0067">ATP-binding</keyword>
<evidence type="ECO:0000256" key="2">
    <source>
        <dbReference type="ARBA" id="ARBA00022448"/>
    </source>
</evidence>
<dbReference type="PANTHER" id="PTHR42771:SF2">
    <property type="entry name" value="IRON(3+)-HYDROXAMATE IMPORT ATP-BINDING PROTEIN FHUC"/>
    <property type="match status" value="1"/>
</dbReference>
<organism evidence="11 12">
    <name type="scientific">Fimbriiglobus ruber</name>
    <dbReference type="NCBI Taxonomy" id="1908690"/>
    <lineage>
        <taxon>Bacteria</taxon>
        <taxon>Pseudomonadati</taxon>
        <taxon>Planctomycetota</taxon>
        <taxon>Planctomycetia</taxon>
        <taxon>Gemmatales</taxon>
        <taxon>Gemmataceae</taxon>
        <taxon>Fimbriiglobus</taxon>
    </lineage>
</organism>
<dbReference type="Pfam" id="PF13304">
    <property type="entry name" value="AAA_21"/>
    <property type="match status" value="1"/>
</dbReference>
<reference evidence="12" key="1">
    <citation type="submission" date="2017-06" db="EMBL/GenBank/DDBJ databases">
        <title>Genome analysis of Fimbriiglobus ruber SP5, the first member of the order Planctomycetales with confirmed chitinolytic capability.</title>
        <authorList>
            <person name="Ravin N.V."/>
            <person name="Rakitin A.L."/>
            <person name="Ivanova A.A."/>
            <person name="Beletsky A.V."/>
            <person name="Kulichevskaya I.S."/>
            <person name="Mardanov A.V."/>
            <person name="Dedysh S.N."/>
        </authorList>
    </citation>
    <scope>NUCLEOTIDE SEQUENCE [LARGE SCALE GENOMIC DNA]</scope>
    <source>
        <strain evidence="12">SP5</strain>
    </source>
</reference>
<dbReference type="Pfam" id="PF13476">
    <property type="entry name" value="AAA_23"/>
    <property type="match status" value="1"/>
</dbReference>
<dbReference type="GO" id="GO:0006302">
    <property type="term" value="P:double-strand break repair"/>
    <property type="evidence" value="ECO:0007669"/>
    <property type="project" value="InterPro"/>
</dbReference>
<accession>A0A225DPN2</accession>
<evidence type="ECO:0000256" key="5">
    <source>
        <dbReference type="ARBA" id="ARBA00022741"/>
    </source>
</evidence>
<evidence type="ECO:0000256" key="3">
    <source>
        <dbReference type="ARBA" id="ARBA00022475"/>
    </source>
</evidence>
<dbReference type="AlphaFoldDB" id="A0A225DPN2"/>
<evidence type="ECO:0000256" key="8">
    <source>
        <dbReference type="ARBA" id="ARBA00023065"/>
    </source>
</evidence>
<dbReference type="InterPro" id="IPR003593">
    <property type="entry name" value="AAA+_ATPase"/>
</dbReference>
<dbReference type="GO" id="GO:0016887">
    <property type="term" value="F:ATP hydrolysis activity"/>
    <property type="evidence" value="ECO:0007669"/>
    <property type="project" value="InterPro"/>
</dbReference>
<dbReference type="PROSITE" id="PS50893">
    <property type="entry name" value="ABC_TRANSPORTER_2"/>
    <property type="match status" value="1"/>
</dbReference>
<protein>
    <submittedName>
        <fullName evidence="11">ABC transporter, ATP-binding protein</fullName>
    </submittedName>
</protein>
<dbReference type="CDD" id="cd00267">
    <property type="entry name" value="ABC_ATPase"/>
    <property type="match status" value="1"/>
</dbReference>
<sequence>MARKQKSSPGPYLLHLEMLPDRIPDVTRFPYTLPSIRNLGTLAFHPKVTFLVGENGAGKSTILEAIAVACGLNPEGGSRNFNFATRASHSSLDECVRLARAPARPGDSYFLRAESFYNVASEIERLDQGGGGPPIIDAYGGQSLHEQSHGESFFALFRYRFRDNGLYLMDEPEAALSPKRQLQFLVLLHDYVRRGGQFVIATHSPIIMAYPEARIYLLDAGGIREVAYTDTEHYVITRGFLGNPGRMLAELLDDDEKA</sequence>
<keyword evidence="2" id="KW-0813">Transport</keyword>
<keyword evidence="9" id="KW-0472">Membrane</keyword>
<evidence type="ECO:0000256" key="4">
    <source>
        <dbReference type="ARBA" id="ARBA00022496"/>
    </source>
</evidence>
<dbReference type="PANTHER" id="PTHR42771">
    <property type="entry name" value="IRON(3+)-HYDROXAMATE IMPORT ATP-BINDING PROTEIN FHUC"/>
    <property type="match status" value="1"/>
</dbReference>
<dbReference type="RefSeq" id="WP_088258508.1">
    <property type="nucleotide sequence ID" value="NZ_NIDE01000014.1"/>
</dbReference>
<dbReference type="InterPro" id="IPR038729">
    <property type="entry name" value="Rad50/SbcC_AAA"/>
</dbReference>
<evidence type="ECO:0000256" key="7">
    <source>
        <dbReference type="ARBA" id="ARBA00023004"/>
    </source>
</evidence>
<evidence type="ECO:0000256" key="6">
    <source>
        <dbReference type="ARBA" id="ARBA00022840"/>
    </source>
</evidence>
<dbReference type="GO" id="GO:0005886">
    <property type="term" value="C:plasma membrane"/>
    <property type="evidence" value="ECO:0007669"/>
    <property type="project" value="UniProtKB-SubCell"/>
</dbReference>
<evidence type="ECO:0000259" key="10">
    <source>
        <dbReference type="PROSITE" id="PS50893"/>
    </source>
</evidence>
<dbReference type="InterPro" id="IPR003959">
    <property type="entry name" value="ATPase_AAA_core"/>
</dbReference>
<gene>
    <name evidence="11" type="ORF">FRUB_07257</name>
</gene>
<dbReference type="SUPFAM" id="SSF52540">
    <property type="entry name" value="P-loop containing nucleoside triphosphate hydrolases"/>
    <property type="match status" value="1"/>
</dbReference>
<dbReference type="InterPro" id="IPR027417">
    <property type="entry name" value="P-loop_NTPase"/>
</dbReference>
<dbReference type="EMBL" id="NIDE01000014">
    <property type="protein sequence ID" value="OWK38137.1"/>
    <property type="molecule type" value="Genomic_DNA"/>
</dbReference>
<keyword evidence="8" id="KW-0406">Ion transport</keyword>